<proteinExistence type="predicted"/>
<keyword evidence="4" id="KW-0675">Receptor</keyword>
<keyword evidence="2" id="KW-0472">Membrane</keyword>
<name>A0A5N4E4X7_CAMDR</name>
<dbReference type="SMART" id="SM00034">
    <property type="entry name" value="CLECT"/>
    <property type="match status" value="1"/>
</dbReference>
<keyword evidence="5" id="KW-1185">Reference proteome</keyword>
<sequence>MRKSSCLREAFGLVGSNLLTIKDEAENSFLLEELIAFSSSVQMVWLNAQFDGDHETIKWFDGTPTDQSNWGIRKPEMNHVKPHLCVALRIPEGVWQLSSCQEKKGFICKMEAGRKYNPGLRPSHSIIPLAVAMTLIVILAISTLSFCIYKHSRVIFRRLAEFGNPYYPTTNFRRVHLEENILISDLEKND</sequence>
<dbReference type="InterPro" id="IPR001304">
    <property type="entry name" value="C-type_lectin-like"/>
</dbReference>
<reference evidence="4 5" key="1">
    <citation type="journal article" date="2019" name="Mol. Ecol. Resour.">
        <title>Improving Illumina assemblies with Hi-C and long reads: an example with the North African dromedary.</title>
        <authorList>
            <person name="Elbers J.P."/>
            <person name="Rogers M.F."/>
            <person name="Perelman P.L."/>
            <person name="Proskuryakova A.A."/>
            <person name="Serdyukova N.A."/>
            <person name="Johnson W.E."/>
            <person name="Horin P."/>
            <person name="Corander J."/>
            <person name="Murphy D."/>
            <person name="Burger P.A."/>
        </authorList>
    </citation>
    <scope>NUCLEOTIDE SEQUENCE [LARGE SCALE GENOMIC DNA]</scope>
    <source>
        <strain evidence="4">Drom800</strain>
        <tissue evidence="4">Blood</tissue>
    </source>
</reference>
<dbReference type="Gene3D" id="3.10.100.10">
    <property type="entry name" value="Mannose-Binding Protein A, subunit A"/>
    <property type="match status" value="1"/>
</dbReference>
<organism evidence="4 5">
    <name type="scientific">Camelus dromedarius</name>
    <name type="common">Dromedary</name>
    <name type="synonym">Arabian camel</name>
    <dbReference type="NCBI Taxonomy" id="9838"/>
    <lineage>
        <taxon>Eukaryota</taxon>
        <taxon>Metazoa</taxon>
        <taxon>Chordata</taxon>
        <taxon>Craniata</taxon>
        <taxon>Vertebrata</taxon>
        <taxon>Euteleostomi</taxon>
        <taxon>Mammalia</taxon>
        <taxon>Eutheria</taxon>
        <taxon>Laurasiatheria</taxon>
        <taxon>Artiodactyla</taxon>
        <taxon>Tylopoda</taxon>
        <taxon>Camelidae</taxon>
        <taxon>Camelus</taxon>
    </lineage>
</organism>
<evidence type="ECO:0000313" key="4">
    <source>
        <dbReference type="EMBL" id="KAB1278513.1"/>
    </source>
</evidence>
<evidence type="ECO:0000259" key="3">
    <source>
        <dbReference type="PROSITE" id="PS50041"/>
    </source>
</evidence>
<dbReference type="InterPro" id="IPR016187">
    <property type="entry name" value="CTDL_fold"/>
</dbReference>
<dbReference type="Proteomes" id="UP000299084">
    <property type="component" value="Unassembled WGS sequence"/>
</dbReference>
<dbReference type="CDD" id="cd00037">
    <property type="entry name" value="CLECT"/>
    <property type="match status" value="1"/>
</dbReference>
<gene>
    <name evidence="4" type="ORF">Cadr_000006863</name>
</gene>
<dbReference type="Pfam" id="PF00059">
    <property type="entry name" value="Lectin_C"/>
    <property type="match status" value="1"/>
</dbReference>
<dbReference type="InterPro" id="IPR016186">
    <property type="entry name" value="C-type_lectin-like/link_sf"/>
</dbReference>
<dbReference type="AlphaFoldDB" id="A0A5N4E4X7"/>
<accession>A0A5N4E4X7</accession>
<feature type="domain" description="C-type lectin" evidence="3">
    <location>
        <begin position="3"/>
        <end position="109"/>
    </location>
</feature>
<keyword evidence="1" id="KW-0430">Lectin</keyword>
<dbReference type="SUPFAM" id="SSF56436">
    <property type="entry name" value="C-type lectin-like"/>
    <property type="match status" value="1"/>
</dbReference>
<dbReference type="EMBL" id="JWIN03000005">
    <property type="protein sequence ID" value="KAB1278513.1"/>
    <property type="molecule type" value="Genomic_DNA"/>
</dbReference>
<comment type="caution">
    <text evidence="4">The sequence shown here is derived from an EMBL/GenBank/DDBJ whole genome shotgun (WGS) entry which is preliminary data.</text>
</comment>
<feature type="transmembrane region" description="Helical" evidence="2">
    <location>
        <begin position="126"/>
        <end position="149"/>
    </location>
</feature>
<evidence type="ECO:0000313" key="5">
    <source>
        <dbReference type="Proteomes" id="UP000299084"/>
    </source>
</evidence>
<keyword evidence="2" id="KW-0812">Transmembrane</keyword>
<dbReference type="PANTHER" id="PTHR22803">
    <property type="entry name" value="MANNOSE, PHOSPHOLIPASE, LECTIN RECEPTOR RELATED"/>
    <property type="match status" value="1"/>
</dbReference>
<dbReference type="GO" id="GO:0030246">
    <property type="term" value="F:carbohydrate binding"/>
    <property type="evidence" value="ECO:0007669"/>
    <property type="project" value="UniProtKB-KW"/>
</dbReference>
<evidence type="ECO:0000256" key="2">
    <source>
        <dbReference type="SAM" id="Phobius"/>
    </source>
</evidence>
<dbReference type="PROSITE" id="PS50041">
    <property type="entry name" value="C_TYPE_LECTIN_2"/>
    <property type="match status" value="1"/>
</dbReference>
<evidence type="ECO:0000256" key="1">
    <source>
        <dbReference type="ARBA" id="ARBA00022734"/>
    </source>
</evidence>
<protein>
    <submittedName>
        <fullName evidence="4">Secretory phospholipase A2 receptor</fullName>
    </submittedName>
</protein>
<dbReference type="InterPro" id="IPR050111">
    <property type="entry name" value="C-type_lectin/snaclec_domain"/>
</dbReference>
<keyword evidence="2" id="KW-1133">Transmembrane helix</keyword>